<gene>
    <name evidence="1" type="ORF">RRF57_002149</name>
</gene>
<name>A0AAN7USA3_9PEZI</name>
<dbReference type="Proteomes" id="UP001305414">
    <property type="component" value="Unassembled WGS sequence"/>
</dbReference>
<dbReference type="EMBL" id="JAWHQM010000003">
    <property type="protein sequence ID" value="KAK5626434.1"/>
    <property type="molecule type" value="Genomic_DNA"/>
</dbReference>
<sequence length="88" mass="9368">MPMNGEGILKIISERLFYGMLVNPLASWKDAKEPSAQLFSCHQGHDGSGGSLTAAIRPTSLGSAPMTISMTTFGRTTAHMDTVIDGKQ</sequence>
<evidence type="ECO:0000313" key="2">
    <source>
        <dbReference type="Proteomes" id="UP001305414"/>
    </source>
</evidence>
<dbReference type="AlphaFoldDB" id="A0AAN7USA3"/>
<accession>A0AAN7USA3</accession>
<evidence type="ECO:0000313" key="1">
    <source>
        <dbReference type="EMBL" id="KAK5626434.1"/>
    </source>
</evidence>
<protein>
    <submittedName>
        <fullName evidence="1">Uncharacterized protein</fullName>
    </submittedName>
</protein>
<organism evidence="1 2">
    <name type="scientific">Xylaria bambusicola</name>
    <dbReference type="NCBI Taxonomy" id="326684"/>
    <lineage>
        <taxon>Eukaryota</taxon>
        <taxon>Fungi</taxon>
        <taxon>Dikarya</taxon>
        <taxon>Ascomycota</taxon>
        <taxon>Pezizomycotina</taxon>
        <taxon>Sordariomycetes</taxon>
        <taxon>Xylariomycetidae</taxon>
        <taxon>Xylariales</taxon>
        <taxon>Xylariaceae</taxon>
        <taxon>Xylaria</taxon>
    </lineage>
</organism>
<comment type="caution">
    <text evidence="1">The sequence shown here is derived from an EMBL/GenBank/DDBJ whole genome shotgun (WGS) entry which is preliminary data.</text>
</comment>
<proteinExistence type="predicted"/>
<reference evidence="1 2" key="1">
    <citation type="submission" date="2023-10" db="EMBL/GenBank/DDBJ databases">
        <title>Draft genome sequence of Xylaria bambusicola isolate GMP-LS, the root and basal stem rot pathogen of sugarcane in Indonesia.</title>
        <authorList>
            <person name="Selvaraj P."/>
            <person name="Muralishankar V."/>
            <person name="Muruganantham S."/>
            <person name="Sp S."/>
            <person name="Haryani S."/>
            <person name="Lau K.J.X."/>
            <person name="Naqvi N.I."/>
        </authorList>
    </citation>
    <scope>NUCLEOTIDE SEQUENCE [LARGE SCALE GENOMIC DNA]</scope>
    <source>
        <strain evidence="1">GMP-LS</strain>
    </source>
</reference>
<keyword evidence="2" id="KW-1185">Reference proteome</keyword>